<feature type="repeat" description="TPR" evidence="3">
    <location>
        <begin position="775"/>
        <end position="808"/>
    </location>
</feature>
<feature type="repeat" description="TPR" evidence="3">
    <location>
        <begin position="1284"/>
        <end position="1317"/>
    </location>
</feature>
<dbReference type="KEGG" id="char:105912770"/>
<evidence type="ECO:0000256" key="4">
    <source>
        <dbReference type="SAM" id="MobiDB-lite"/>
    </source>
</evidence>
<accession>A0A8M1KXE0</accession>
<evidence type="ECO:0000256" key="3">
    <source>
        <dbReference type="PROSITE-ProRule" id="PRU00339"/>
    </source>
</evidence>
<dbReference type="Pfam" id="PF25060">
    <property type="entry name" value="ARM_TT21_2nd"/>
    <property type="match status" value="1"/>
</dbReference>
<evidence type="ECO:0000259" key="5">
    <source>
        <dbReference type="Pfam" id="PF25060"/>
    </source>
</evidence>
<dbReference type="SMART" id="SM00028">
    <property type="entry name" value="TPR"/>
    <property type="match status" value="11"/>
</dbReference>
<dbReference type="RefSeq" id="XP_042566259.1">
    <property type="nucleotide sequence ID" value="XM_042710325.1"/>
</dbReference>
<dbReference type="InterPro" id="IPR019734">
    <property type="entry name" value="TPR_rpt"/>
</dbReference>
<feature type="domain" description="Tetratricopeptide repeat protein 21A/21B C-terminal ARM" evidence="7">
    <location>
        <begin position="1119"/>
        <end position="1328"/>
    </location>
</feature>
<dbReference type="InterPro" id="IPR040364">
    <property type="entry name" value="TTC21A/TTC21B"/>
</dbReference>
<reference evidence="11" key="1">
    <citation type="submission" date="2025-08" db="UniProtKB">
        <authorList>
            <consortium name="RefSeq"/>
        </authorList>
    </citation>
    <scope>IDENTIFICATION</scope>
</reference>
<dbReference type="Proteomes" id="UP000515152">
    <property type="component" value="Chromosome 17"/>
</dbReference>
<gene>
    <name evidence="11" type="primary">LOC105912770</name>
</gene>
<dbReference type="InterPro" id="IPR056833">
    <property type="entry name" value="ARM_TT21_N"/>
</dbReference>
<feature type="region of interest" description="Disordered" evidence="4">
    <location>
        <begin position="1091"/>
        <end position="1113"/>
    </location>
</feature>
<dbReference type="InterPro" id="IPR056834">
    <property type="entry name" value="ARM_TT21_C"/>
</dbReference>
<feature type="domain" description="Tetratricopeptide repeat protein 21A/21B fourth ARM" evidence="9">
    <location>
        <begin position="777"/>
        <end position="922"/>
    </location>
</feature>
<organism evidence="10 11">
    <name type="scientific">Clupea harengus</name>
    <name type="common">Atlantic herring</name>
    <dbReference type="NCBI Taxonomy" id="7950"/>
    <lineage>
        <taxon>Eukaryota</taxon>
        <taxon>Metazoa</taxon>
        <taxon>Chordata</taxon>
        <taxon>Craniata</taxon>
        <taxon>Vertebrata</taxon>
        <taxon>Euteleostomi</taxon>
        <taxon>Actinopterygii</taxon>
        <taxon>Neopterygii</taxon>
        <taxon>Teleostei</taxon>
        <taxon>Clupei</taxon>
        <taxon>Clupeiformes</taxon>
        <taxon>Clupeoidei</taxon>
        <taxon>Clupeidae</taxon>
        <taxon>Clupea</taxon>
    </lineage>
</organism>
<dbReference type="InterPro" id="IPR056836">
    <property type="entry name" value="ARM_TT21_4th"/>
</dbReference>
<protein>
    <submittedName>
        <fullName evidence="11">Tetratricopeptide repeat protein 21B-like</fullName>
    </submittedName>
</protein>
<evidence type="ECO:0000259" key="7">
    <source>
        <dbReference type="Pfam" id="PF25063"/>
    </source>
</evidence>
<evidence type="ECO:0000313" key="11">
    <source>
        <dbReference type="RefSeq" id="XP_042566259.1"/>
    </source>
</evidence>
<dbReference type="PROSITE" id="PS50005">
    <property type="entry name" value="TPR"/>
    <property type="match status" value="3"/>
</dbReference>
<proteinExistence type="predicted"/>
<keyword evidence="2 3" id="KW-0802">TPR repeat</keyword>
<name>A0A8M1KXE0_CLUHA</name>
<dbReference type="PANTHER" id="PTHR14699:SF2">
    <property type="entry name" value="TETRATRICOPEPTIDE REPEAT PROTEIN 21A"/>
    <property type="match status" value="1"/>
</dbReference>
<evidence type="ECO:0000313" key="10">
    <source>
        <dbReference type="Proteomes" id="UP000515152"/>
    </source>
</evidence>
<sequence length="1334" mass="150716">MAEDHPICLASVIYYFRDAQYRHVINSAEEYLKMNHNDPVLQLFKALGILMEGRTQDAITELLQVRDKPSVSIGSVLALIFAHRKYESVDVEAVSDLEALLRSSRKTAGDKALLYAGMTLWLLGHCAKAREYIDRAVKMSNDSPQALIMKGWMLLSSEADHERSQAVHCFDRGVQDSSHVLGLIGKVEFFMMKQNYSWAMDVVNQIIASYPTFLPALTLKMGVFLARQDWEQTREMCDRILEHDKWNLRARQMMVILALAKDGDLTKGRDTTYALINALELHEPCNPRLQADMIMPISRLCGNDQAILEALLIFMQRIHYKAKADADIANEVGHLLVLQSKPKDAVRWFATALKADETSLTALTGLVRCQLLIGDEEEAAQQLEFLSEVQQSLERSSELALLEAISWNKKGGGQEEAISLLKEAIELRLLPLKGRPLSPLYLHTLDPNFLFEVVRLHLCYVQAEPHVQGQPLDFGLKHCVMILDVAVRATPGILTCSYLMAFVKFLAGDSKAAQVYVSKCLEREPSLAPAHLLQARLHLQARDYQQCLSCLENGVSHNFQVRDLPGYHLLKACAQREMGDVSEAILSLRLAMSLPGVSRPVRGKESSVSTWERASVFLELVQALRLNGEEHEATKIMQDAIQSFSDTPEEIRVLVANVDLALATDQVDTAISMLRSVLPGQPNYTEAKEKMASIYLDRKKNKNLYIACYREMCEMMPSSHSSVLLGDALMKIQEDAFYYELLHADVLKHNCSEHPKPEKAITVYQEATVKAPKDPILAQRIGQAYVKTHQYDKAIPYYETALDNHMQDSLCLELVELLIKLKQFDKAQNILGKALSKEATSELATMMSYVRYLNALARIQEEINVSPEETLKKALSIQKKVLRRVPAELLEQQTPVACWLLCAVARLQPRLEEAIQHYTEALHHTPADAKISLEMAQLYLKHNKLDQCKEHCEAAVTAQPNHPAATMLLGDVLFRQTKHDEAVKVYEDLIQHCPDNFRAMAKFIDLLRRVGKLEDMVPFFTACESFSSRAPYEPGFNYCRGLYLWHRDQVTEALIHLNKARRDREWGEKALDLMIQICLNPDKETFAGQMFQPDQEEGGPSGGQAEGKSDEGTQLGLNTAQNLLKEFRTGSKASVGRAHVLFNLLMLHTKEEAHVQNAATAFSEMMAGKPDKENVSALLGLSQAFMLLNQVPRARNQLKRISKVEWSEENADDLERSQLLLADIYIKSGKYDIATKLAKLCLSHNKSCCKALEYLGYMSESEHSYRDAAEQYSEAWRCRHRPNATIGYRLAFNYLKCKNYTEAIDVCHKVLEAHPDFPQIETDIMNRAVLSLRP</sequence>
<keyword evidence="1" id="KW-0677">Repeat</keyword>
<evidence type="ECO:0000259" key="6">
    <source>
        <dbReference type="Pfam" id="PF25062"/>
    </source>
</evidence>
<evidence type="ECO:0000259" key="9">
    <source>
        <dbReference type="Pfam" id="PF25068"/>
    </source>
</evidence>
<feature type="repeat" description="TPR" evidence="3">
    <location>
        <begin position="963"/>
        <end position="996"/>
    </location>
</feature>
<dbReference type="GO" id="GO:0061512">
    <property type="term" value="P:protein localization to cilium"/>
    <property type="evidence" value="ECO:0007669"/>
    <property type="project" value="TreeGrafter"/>
</dbReference>
<dbReference type="GO" id="GO:0005929">
    <property type="term" value="C:cilium"/>
    <property type="evidence" value="ECO:0007669"/>
    <property type="project" value="GOC"/>
</dbReference>
<dbReference type="Pfam" id="PF25058">
    <property type="entry name" value="ARM_TT21"/>
    <property type="match status" value="1"/>
</dbReference>
<dbReference type="Pfam" id="PF25064">
    <property type="entry name" value="ARM_TT21_5th"/>
    <property type="match status" value="1"/>
</dbReference>
<dbReference type="PANTHER" id="PTHR14699">
    <property type="entry name" value="STI2 PROTEIN-RELATED"/>
    <property type="match status" value="1"/>
</dbReference>
<dbReference type="OrthoDB" id="10259630at2759"/>
<evidence type="ECO:0000256" key="1">
    <source>
        <dbReference type="ARBA" id="ARBA00022737"/>
    </source>
</evidence>
<feature type="domain" description="Tetratricopeptide repeat protein 21A/21B N-terminal ARM repeat" evidence="6">
    <location>
        <begin position="12"/>
        <end position="233"/>
    </location>
</feature>
<evidence type="ECO:0000259" key="8">
    <source>
        <dbReference type="Pfam" id="PF25064"/>
    </source>
</evidence>
<dbReference type="Pfam" id="PF25063">
    <property type="entry name" value="ARM_TT21_C"/>
    <property type="match status" value="1"/>
</dbReference>
<dbReference type="InterPro" id="IPR056835">
    <property type="entry name" value="ARM_TT21_5th"/>
</dbReference>
<dbReference type="InterPro" id="IPR056832">
    <property type="entry name" value="ARM_TT21_2nd"/>
</dbReference>
<keyword evidence="10" id="KW-1185">Reference proteome</keyword>
<dbReference type="Pfam" id="PF25068">
    <property type="entry name" value="ARM_TT21_4th"/>
    <property type="match status" value="1"/>
</dbReference>
<dbReference type="GO" id="GO:0030991">
    <property type="term" value="C:intraciliary transport particle A"/>
    <property type="evidence" value="ECO:0007669"/>
    <property type="project" value="TreeGrafter"/>
</dbReference>
<feature type="domain" description="Tetratricopeptide repeat protein 21A/21B second ARM" evidence="5">
    <location>
        <begin position="274"/>
        <end position="541"/>
    </location>
</feature>
<dbReference type="FunFam" id="1.25.40.10:FF:000377">
    <property type="entry name" value="Tetratricopeptide repeat domain 21B"/>
    <property type="match status" value="1"/>
</dbReference>
<dbReference type="GeneID" id="105912770"/>
<dbReference type="GO" id="GO:0035721">
    <property type="term" value="P:intraciliary retrograde transport"/>
    <property type="evidence" value="ECO:0007669"/>
    <property type="project" value="TreeGrafter"/>
</dbReference>
<feature type="domain" description="Tetratricopeptide repeat protein 21A/21B fifth ARM repeats" evidence="8">
    <location>
        <begin position="964"/>
        <end position="1079"/>
    </location>
</feature>
<dbReference type="Pfam" id="PF25062">
    <property type="entry name" value="ARM_TT21_N"/>
    <property type="match status" value="1"/>
</dbReference>
<dbReference type="FunFam" id="1.25.40.10:FF:000197">
    <property type="entry name" value="Tetratricopeptide repeat domain 21B"/>
    <property type="match status" value="1"/>
</dbReference>
<evidence type="ECO:0000256" key="2">
    <source>
        <dbReference type="ARBA" id="ARBA00022803"/>
    </source>
</evidence>